<keyword evidence="6" id="KW-0630">Potassium</keyword>
<evidence type="ECO:0000256" key="1">
    <source>
        <dbReference type="ARBA" id="ARBA00004141"/>
    </source>
</evidence>
<protein>
    <recommendedName>
        <fullName evidence="15">Ion transport domain-containing protein</fullName>
    </recommendedName>
</protein>
<feature type="signal peptide" evidence="14">
    <location>
        <begin position="1"/>
        <end position="28"/>
    </location>
</feature>
<name>A0A7M5UX27_9CNID</name>
<evidence type="ECO:0000256" key="14">
    <source>
        <dbReference type="SAM" id="SignalP"/>
    </source>
</evidence>
<evidence type="ECO:0000256" key="7">
    <source>
        <dbReference type="ARBA" id="ARBA00022989"/>
    </source>
</evidence>
<dbReference type="GO" id="GO:0001508">
    <property type="term" value="P:action potential"/>
    <property type="evidence" value="ECO:0007669"/>
    <property type="project" value="TreeGrafter"/>
</dbReference>
<keyword evidence="7 13" id="KW-1133">Transmembrane helix</keyword>
<feature type="transmembrane region" description="Helical" evidence="13">
    <location>
        <begin position="457"/>
        <end position="478"/>
    </location>
</feature>
<accession>A0A7M5UX27</accession>
<evidence type="ECO:0000256" key="10">
    <source>
        <dbReference type="ARBA" id="ARBA00023303"/>
    </source>
</evidence>
<keyword evidence="5" id="KW-0631">Potassium channel</keyword>
<keyword evidence="9 13" id="KW-0472">Membrane</keyword>
<keyword evidence="17" id="KW-1185">Reference proteome</keyword>
<evidence type="ECO:0000313" key="16">
    <source>
        <dbReference type="EnsemblMetazoa" id="CLYHEMP005586.1"/>
    </source>
</evidence>
<evidence type="ECO:0000256" key="4">
    <source>
        <dbReference type="ARBA" id="ARBA00022692"/>
    </source>
</evidence>
<dbReference type="GeneID" id="136807903"/>
<proteinExistence type="predicted"/>
<dbReference type="GO" id="GO:0008076">
    <property type="term" value="C:voltage-gated potassium channel complex"/>
    <property type="evidence" value="ECO:0007669"/>
    <property type="project" value="InterPro"/>
</dbReference>
<feature type="transmembrane region" description="Helical" evidence="13">
    <location>
        <begin position="266"/>
        <end position="285"/>
    </location>
</feature>
<feature type="region of interest" description="Disordered" evidence="12">
    <location>
        <begin position="505"/>
        <end position="525"/>
    </location>
</feature>
<dbReference type="AlphaFoldDB" id="A0A7M5UX27"/>
<reference evidence="16" key="1">
    <citation type="submission" date="2021-01" db="UniProtKB">
        <authorList>
            <consortium name="EnsemblMetazoa"/>
        </authorList>
    </citation>
    <scope>IDENTIFICATION</scope>
</reference>
<keyword evidence="2" id="KW-0813">Transport</keyword>
<dbReference type="InterPro" id="IPR028325">
    <property type="entry name" value="VG_K_chnl"/>
</dbReference>
<dbReference type="PRINTS" id="PR00169">
    <property type="entry name" value="KCHANNEL"/>
</dbReference>
<evidence type="ECO:0000256" key="8">
    <source>
        <dbReference type="ARBA" id="ARBA00023065"/>
    </source>
</evidence>
<feature type="coiled-coil region" evidence="11">
    <location>
        <begin position="529"/>
        <end position="571"/>
    </location>
</feature>
<keyword evidence="8" id="KW-0406">Ion transport</keyword>
<dbReference type="PANTHER" id="PTHR11537">
    <property type="entry name" value="VOLTAGE-GATED POTASSIUM CHANNEL"/>
    <property type="match status" value="1"/>
</dbReference>
<feature type="transmembrane region" description="Helical" evidence="13">
    <location>
        <begin position="232"/>
        <end position="254"/>
    </location>
</feature>
<evidence type="ECO:0000256" key="9">
    <source>
        <dbReference type="ARBA" id="ARBA00023136"/>
    </source>
</evidence>
<sequence length="578" mass="66856">MGWPSKAVIKWWAFFHMVTFILIKDIQSISECQFYYWEVNQTLHNGGTSFGQNQCNRRSGGAEDTNFPRFEISWIPAPPYLIDDEGSDTPKGFFFDMIEDWIKTSCTNSHLSWKPTSIRWRKRPQDSVKDLVEWCRDNVYDCSMSVPAVGVSKKNGGNGIVYHEPFAALYKVPDVVYVTVEGETWRNAIDSFSQSVINLWPFIMLCLLCAFISGAIIWFLDTWTNDQDFPRAFFSGTYHGFWWSFVSMTTVGYGDKAPVSIVARSFSVIWIIIGILMICILTSLMSNGLSAAIYVPEKVVVKAKVGVLPGIETGDIIVNELDGEVKMLKDIIELENWLARGLLTGFVMDMYTFQHHYEERLSKLNVKYVVERRFPMEDYHYGIAFHHMDRRNPRLASKETWRTCLEDYIEYNYHFKEKMERHYRQSVLANLDPALLKPSESPPLDLFDINSGFFQTILYYVLGTAATILVIGLIYEFFRLVFFGENGIDFSQKLGLAHNAGYTADGESAEQAKTDSPNKKMTREERQMAELVEQSIQRTEDKMQGVERDVKNEIREMVRSIRRQIHEMKRKQDKDYGL</sequence>
<feature type="chain" id="PRO_5033913143" description="Ion transport domain-containing protein" evidence="14">
    <location>
        <begin position="29"/>
        <end position="578"/>
    </location>
</feature>
<feature type="domain" description="Ion transport" evidence="15">
    <location>
        <begin position="175"/>
        <end position="288"/>
    </location>
</feature>
<keyword evidence="4 13" id="KW-0812">Transmembrane</keyword>
<dbReference type="Gene3D" id="1.10.287.70">
    <property type="match status" value="1"/>
</dbReference>
<dbReference type="GO" id="GO:0005251">
    <property type="term" value="F:delayed rectifier potassium channel activity"/>
    <property type="evidence" value="ECO:0007669"/>
    <property type="project" value="TreeGrafter"/>
</dbReference>
<dbReference type="Pfam" id="PF00520">
    <property type="entry name" value="Ion_trans"/>
    <property type="match status" value="1"/>
</dbReference>
<dbReference type="PANTHER" id="PTHR11537:SF252">
    <property type="entry name" value="POTASSIUM VOLTAGE-GATED CHANNEL PROTEIN SHAW"/>
    <property type="match status" value="1"/>
</dbReference>
<dbReference type="Proteomes" id="UP000594262">
    <property type="component" value="Unplaced"/>
</dbReference>
<evidence type="ECO:0000313" key="17">
    <source>
        <dbReference type="Proteomes" id="UP000594262"/>
    </source>
</evidence>
<evidence type="ECO:0000256" key="6">
    <source>
        <dbReference type="ARBA" id="ARBA00022958"/>
    </source>
</evidence>
<keyword evidence="11" id="KW-0175">Coiled coil</keyword>
<evidence type="ECO:0000256" key="12">
    <source>
        <dbReference type="SAM" id="MobiDB-lite"/>
    </source>
</evidence>
<keyword evidence="3" id="KW-0633">Potassium transport</keyword>
<dbReference type="EnsemblMetazoa" id="CLYHEMT005586.1">
    <property type="protein sequence ID" value="CLYHEMP005586.1"/>
    <property type="gene ID" value="CLYHEMG005586"/>
</dbReference>
<dbReference type="OrthoDB" id="10594995at2759"/>
<comment type="subcellular location">
    <subcellularLocation>
        <location evidence="1">Membrane</location>
        <topology evidence="1">Multi-pass membrane protein</topology>
    </subcellularLocation>
</comment>
<feature type="transmembrane region" description="Helical" evidence="13">
    <location>
        <begin position="199"/>
        <end position="220"/>
    </location>
</feature>
<dbReference type="SUPFAM" id="SSF81324">
    <property type="entry name" value="Voltage-gated potassium channels"/>
    <property type="match status" value="1"/>
</dbReference>
<feature type="compositionally biased region" description="Basic and acidic residues" evidence="12">
    <location>
        <begin position="510"/>
        <end position="525"/>
    </location>
</feature>
<organism evidence="16 17">
    <name type="scientific">Clytia hemisphaerica</name>
    <dbReference type="NCBI Taxonomy" id="252671"/>
    <lineage>
        <taxon>Eukaryota</taxon>
        <taxon>Metazoa</taxon>
        <taxon>Cnidaria</taxon>
        <taxon>Hydrozoa</taxon>
        <taxon>Hydroidolina</taxon>
        <taxon>Leptothecata</taxon>
        <taxon>Obeliida</taxon>
        <taxon>Clytiidae</taxon>
        <taxon>Clytia</taxon>
    </lineage>
</organism>
<keyword evidence="10" id="KW-0407">Ion channel</keyword>
<evidence type="ECO:0000259" key="15">
    <source>
        <dbReference type="Pfam" id="PF00520"/>
    </source>
</evidence>
<dbReference type="RefSeq" id="XP_066920622.1">
    <property type="nucleotide sequence ID" value="XM_067064521.1"/>
</dbReference>
<evidence type="ECO:0000256" key="2">
    <source>
        <dbReference type="ARBA" id="ARBA00022448"/>
    </source>
</evidence>
<evidence type="ECO:0000256" key="13">
    <source>
        <dbReference type="SAM" id="Phobius"/>
    </source>
</evidence>
<evidence type="ECO:0000256" key="5">
    <source>
        <dbReference type="ARBA" id="ARBA00022826"/>
    </source>
</evidence>
<keyword evidence="14" id="KW-0732">Signal</keyword>
<evidence type="ECO:0000256" key="11">
    <source>
        <dbReference type="SAM" id="Coils"/>
    </source>
</evidence>
<evidence type="ECO:0000256" key="3">
    <source>
        <dbReference type="ARBA" id="ARBA00022538"/>
    </source>
</evidence>
<dbReference type="EnsemblMetazoa" id="CLYHEMT005586.2">
    <property type="protein sequence ID" value="CLYHEMP005586.2"/>
    <property type="gene ID" value="CLYHEMG005586"/>
</dbReference>
<dbReference type="InterPro" id="IPR005821">
    <property type="entry name" value="Ion_trans_dom"/>
</dbReference>